<dbReference type="InterPro" id="IPR056924">
    <property type="entry name" value="SH3_Tf2-1"/>
</dbReference>
<proteinExistence type="predicted"/>
<evidence type="ECO:0000313" key="2">
    <source>
        <dbReference type="EMBL" id="OJD14940.1"/>
    </source>
</evidence>
<sequence>MIFASQSQDQLTSADHFLNSHTQLRQQVEDTLAMTRARMATYFDDNHQLMKLSGKAYLHVVRKGTSEYTLSEHTTLHPIKIGPFRIIEKVSPLSYRLDLPRRFRSIHPVISIIHLEPYIPDEFDRPLPAGPQEIL</sequence>
<reference evidence="2 3" key="1">
    <citation type="submission" date="2015-07" db="EMBL/GenBank/DDBJ databases">
        <title>Emmonsia species relationships and genome sequence.</title>
        <authorList>
            <consortium name="The Broad Institute Genomics Platform"/>
            <person name="Cuomo C.A."/>
            <person name="Munoz J.F."/>
            <person name="Imamovic A."/>
            <person name="Priest M.E."/>
            <person name="Young S."/>
            <person name="Clay O.K."/>
            <person name="McEwen J.G."/>
        </authorList>
    </citation>
    <scope>NUCLEOTIDE SEQUENCE [LARGE SCALE GENOMIC DNA]</scope>
    <source>
        <strain evidence="2 3">UAMH 9510</strain>
    </source>
</reference>
<dbReference type="Proteomes" id="UP000182235">
    <property type="component" value="Unassembled WGS sequence"/>
</dbReference>
<dbReference type="OrthoDB" id="4365225at2759"/>
<accession>A0A1J9QG98</accession>
<dbReference type="EMBL" id="LGRN01000186">
    <property type="protein sequence ID" value="OJD14940.1"/>
    <property type="molecule type" value="Genomic_DNA"/>
</dbReference>
<name>A0A1J9QG98_9EURO</name>
<evidence type="ECO:0000313" key="3">
    <source>
        <dbReference type="Proteomes" id="UP000182235"/>
    </source>
</evidence>
<evidence type="ECO:0000259" key="1">
    <source>
        <dbReference type="Pfam" id="PF24626"/>
    </source>
</evidence>
<dbReference type="VEuPathDB" id="FungiDB:AJ78_04755"/>
<comment type="caution">
    <text evidence="2">The sequence shown here is derived from an EMBL/GenBank/DDBJ whole genome shotgun (WGS) entry which is preliminary data.</text>
</comment>
<gene>
    <name evidence="2" type="ORF">AJ78_04755</name>
</gene>
<feature type="domain" description="Tf2-1-like SH3-like" evidence="1">
    <location>
        <begin position="63"/>
        <end position="118"/>
    </location>
</feature>
<keyword evidence="3" id="KW-1185">Reference proteome</keyword>
<dbReference type="AlphaFoldDB" id="A0A1J9QG98"/>
<dbReference type="Pfam" id="PF24626">
    <property type="entry name" value="SH3_Tf2-1"/>
    <property type="match status" value="1"/>
</dbReference>
<organism evidence="2 3">
    <name type="scientific">Emergomyces pasteurianus Ep9510</name>
    <dbReference type="NCBI Taxonomy" id="1447872"/>
    <lineage>
        <taxon>Eukaryota</taxon>
        <taxon>Fungi</taxon>
        <taxon>Dikarya</taxon>
        <taxon>Ascomycota</taxon>
        <taxon>Pezizomycotina</taxon>
        <taxon>Eurotiomycetes</taxon>
        <taxon>Eurotiomycetidae</taxon>
        <taxon>Onygenales</taxon>
        <taxon>Ajellomycetaceae</taxon>
        <taxon>Emergomyces</taxon>
    </lineage>
</organism>
<dbReference type="STRING" id="1447872.A0A1J9QG98"/>
<protein>
    <recommendedName>
        <fullName evidence="1">Tf2-1-like SH3-like domain-containing protein</fullName>
    </recommendedName>
</protein>